<dbReference type="InterPro" id="IPR036457">
    <property type="entry name" value="PPM-type-like_dom_sf"/>
</dbReference>
<evidence type="ECO:0000256" key="1">
    <source>
        <dbReference type="SAM" id="MobiDB-lite"/>
    </source>
</evidence>
<dbReference type="InterPro" id="IPR001932">
    <property type="entry name" value="PPM-type_phosphatase-like_dom"/>
</dbReference>
<gene>
    <name evidence="3" type="ORF">ACFQGD_02170</name>
</gene>
<dbReference type="EMBL" id="JBHSXX010000001">
    <property type="protein sequence ID" value="MFC6865946.1"/>
    <property type="molecule type" value="Genomic_DNA"/>
</dbReference>
<sequence length="263" mass="28327">MRVATAQLPDLDNSDDRIFTTANAVIVLDGASAFVPVPIPAAAYADTLGREVQQRLTDEPAAELANTLADAIAATATALDLTPGESPSATVAIARVRAGHVDVLMLGDTQVVLPDQIIRDDRLGALGFAASRKYRDRLASGTGYDDEHRDLLRELQTEQAKHRNRDGGYWIAEATPDAAYHAITTRRPTDEVPWLVLATDGAYTPMQHLGLDDWPHVAAATSRDLGAVLARCHQWEADDDPNGRALPRAKRHDDKSLAAISGV</sequence>
<dbReference type="SUPFAM" id="SSF81606">
    <property type="entry name" value="PP2C-like"/>
    <property type="match status" value="1"/>
</dbReference>
<evidence type="ECO:0000313" key="3">
    <source>
        <dbReference type="EMBL" id="MFC6865946.1"/>
    </source>
</evidence>
<reference evidence="4" key="1">
    <citation type="journal article" date="2019" name="Int. J. Syst. Evol. Microbiol.">
        <title>The Global Catalogue of Microorganisms (GCM) 10K type strain sequencing project: providing services to taxonomists for standard genome sequencing and annotation.</title>
        <authorList>
            <consortium name="The Broad Institute Genomics Platform"/>
            <consortium name="The Broad Institute Genome Sequencing Center for Infectious Disease"/>
            <person name="Wu L."/>
            <person name="Ma J."/>
        </authorList>
    </citation>
    <scope>NUCLEOTIDE SEQUENCE [LARGE SCALE GENOMIC DNA]</scope>
    <source>
        <strain evidence="4">KCTC 32255</strain>
    </source>
</reference>
<dbReference type="Proteomes" id="UP001596337">
    <property type="component" value="Unassembled WGS sequence"/>
</dbReference>
<dbReference type="Pfam" id="PF13672">
    <property type="entry name" value="PP2C_2"/>
    <property type="match status" value="1"/>
</dbReference>
<protein>
    <submittedName>
        <fullName evidence="3">Protein phosphatase 2C domain-containing protein</fullName>
    </submittedName>
</protein>
<feature type="region of interest" description="Disordered" evidence="1">
    <location>
        <begin position="238"/>
        <end position="263"/>
    </location>
</feature>
<organism evidence="3 4">
    <name type="scientific">Haloechinothrix salitolerans</name>
    <dbReference type="NCBI Taxonomy" id="926830"/>
    <lineage>
        <taxon>Bacteria</taxon>
        <taxon>Bacillati</taxon>
        <taxon>Actinomycetota</taxon>
        <taxon>Actinomycetes</taxon>
        <taxon>Pseudonocardiales</taxon>
        <taxon>Pseudonocardiaceae</taxon>
        <taxon>Haloechinothrix</taxon>
    </lineage>
</organism>
<comment type="caution">
    <text evidence="3">The sequence shown here is derived from an EMBL/GenBank/DDBJ whole genome shotgun (WGS) entry which is preliminary data.</text>
</comment>
<accession>A0ABW2BSD9</accession>
<proteinExistence type="predicted"/>
<evidence type="ECO:0000313" key="4">
    <source>
        <dbReference type="Proteomes" id="UP001596337"/>
    </source>
</evidence>
<evidence type="ECO:0000259" key="2">
    <source>
        <dbReference type="Pfam" id="PF13672"/>
    </source>
</evidence>
<dbReference type="Gene3D" id="3.60.40.10">
    <property type="entry name" value="PPM-type phosphatase domain"/>
    <property type="match status" value="1"/>
</dbReference>
<dbReference type="RefSeq" id="WP_345406628.1">
    <property type="nucleotide sequence ID" value="NZ_BAABLA010000123.1"/>
</dbReference>
<keyword evidence="4" id="KW-1185">Reference proteome</keyword>
<feature type="domain" description="PPM-type phosphatase" evidence="2">
    <location>
        <begin position="23"/>
        <end position="208"/>
    </location>
</feature>
<name>A0ABW2BSD9_9PSEU</name>